<feature type="compositionally biased region" description="Basic and acidic residues" evidence="1">
    <location>
        <begin position="44"/>
        <end position="54"/>
    </location>
</feature>
<proteinExistence type="predicted"/>
<organism evidence="2 3">
    <name type="scientific">Cirrhinus molitorella</name>
    <name type="common">mud carp</name>
    <dbReference type="NCBI Taxonomy" id="172907"/>
    <lineage>
        <taxon>Eukaryota</taxon>
        <taxon>Metazoa</taxon>
        <taxon>Chordata</taxon>
        <taxon>Craniata</taxon>
        <taxon>Vertebrata</taxon>
        <taxon>Euteleostomi</taxon>
        <taxon>Actinopterygii</taxon>
        <taxon>Neopterygii</taxon>
        <taxon>Teleostei</taxon>
        <taxon>Ostariophysi</taxon>
        <taxon>Cypriniformes</taxon>
        <taxon>Cyprinidae</taxon>
        <taxon>Labeoninae</taxon>
        <taxon>Labeonini</taxon>
        <taxon>Cirrhinus</taxon>
    </lineage>
</organism>
<dbReference type="EMBL" id="JAYMGO010000017">
    <property type="protein sequence ID" value="KAL1257956.1"/>
    <property type="molecule type" value="Genomic_DNA"/>
</dbReference>
<feature type="region of interest" description="Disordered" evidence="1">
    <location>
        <begin position="1"/>
        <end position="84"/>
    </location>
</feature>
<dbReference type="Proteomes" id="UP001558613">
    <property type="component" value="Unassembled WGS sequence"/>
</dbReference>
<evidence type="ECO:0000313" key="3">
    <source>
        <dbReference type="Proteomes" id="UP001558613"/>
    </source>
</evidence>
<gene>
    <name evidence="2" type="ORF">QQF64_011200</name>
</gene>
<accession>A0ABR3M0Z8</accession>
<feature type="compositionally biased region" description="Polar residues" evidence="1">
    <location>
        <begin position="23"/>
        <end position="42"/>
    </location>
</feature>
<evidence type="ECO:0000256" key="1">
    <source>
        <dbReference type="SAM" id="MobiDB-lite"/>
    </source>
</evidence>
<protein>
    <submittedName>
        <fullName evidence="2">Uncharacterized protein</fullName>
    </submittedName>
</protein>
<feature type="compositionally biased region" description="Polar residues" evidence="1">
    <location>
        <begin position="65"/>
        <end position="84"/>
    </location>
</feature>
<comment type="caution">
    <text evidence="2">The sequence shown here is derived from an EMBL/GenBank/DDBJ whole genome shotgun (WGS) entry which is preliminary data.</text>
</comment>
<name>A0ABR3M0Z8_9TELE</name>
<reference evidence="2 3" key="1">
    <citation type="submission" date="2023-09" db="EMBL/GenBank/DDBJ databases">
        <authorList>
            <person name="Wang M."/>
        </authorList>
    </citation>
    <scope>NUCLEOTIDE SEQUENCE [LARGE SCALE GENOMIC DNA]</scope>
    <source>
        <strain evidence="2">GT-2023</strain>
        <tissue evidence="2">Liver</tissue>
    </source>
</reference>
<keyword evidence="3" id="KW-1185">Reference proteome</keyword>
<sequence>MDDALKHREHHPQTELQGWAKKSGSTLVVMSVPSGTPGTGRTNARREKHGDVVTDRTGALETAEIQRQSQNPPATQQSHPHSCL</sequence>
<evidence type="ECO:0000313" key="2">
    <source>
        <dbReference type="EMBL" id="KAL1257956.1"/>
    </source>
</evidence>